<keyword evidence="1" id="KW-1133">Transmembrane helix</keyword>
<proteinExistence type="predicted"/>
<reference evidence="2 3" key="1">
    <citation type="submission" date="2018-06" db="EMBL/GenBank/DDBJ databases">
        <title>Thermoflavimicrobium daqus sp. nov., a thermophilic microbe isolated from Moutai-flavour Daqu.</title>
        <authorList>
            <person name="Wang X."/>
            <person name="Zhou H."/>
        </authorList>
    </citation>
    <scope>NUCLEOTIDE SEQUENCE [LARGE SCALE GENOMIC DNA]</scope>
    <source>
        <strain evidence="2 3">FBKL4.011</strain>
    </source>
</reference>
<feature type="transmembrane region" description="Helical" evidence="1">
    <location>
        <begin position="9"/>
        <end position="32"/>
    </location>
</feature>
<feature type="transmembrane region" description="Helical" evidence="1">
    <location>
        <begin position="38"/>
        <end position="61"/>
    </location>
</feature>
<name>A0A364K4X4_9BACL</name>
<evidence type="ECO:0000256" key="1">
    <source>
        <dbReference type="SAM" id="Phobius"/>
    </source>
</evidence>
<keyword evidence="1" id="KW-0812">Transmembrane</keyword>
<protein>
    <submittedName>
        <fullName evidence="2">Uncharacterized protein</fullName>
    </submittedName>
</protein>
<sequence>MIRGILRFFIFRFFFLLFLFFPFLFFCLLFLFIFFIFFFFLIIILLYSLFWRILGFFGVSITKNSNTRAEKQDNSSDHKAA</sequence>
<dbReference type="Proteomes" id="UP000251213">
    <property type="component" value="Unassembled WGS sequence"/>
</dbReference>
<reference evidence="2 3" key="2">
    <citation type="submission" date="2018-06" db="EMBL/GenBank/DDBJ databases">
        <authorList>
            <person name="Zhirakovskaya E."/>
        </authorList>
    </citation>
    <scope>NUCLEOTIDE SEQUENCE [LARGE SCALE GENOMIC DNA]</scope>
    <source>
        <strain evidence="2 3">FBKL4.011</strain>
    </source>
</reference>
<evidence type="ECO:0000313" key="2">
    <source>
        <dbReference type="EMBL" id="RAL24413.1"/>
    </source>
</evidence>
<dbReference type="EMBL" id="QJKK01000004">
    <property type="protein sequence ID" value="RAL24413.1"/>
    <property type="molecule type" value="Genomic_DNA"/>
</dbReference>
<organism evidence="2 3">
    <name type="scientific">Thermoflavimicrobium daqui</name>
    <dbReference type="NCBI Taxonomy" id="2137476"/>
    <lineage>
        <taxon>Bacteria</taxon>
        <taxon>Bacillati</taxon>
        <taxon>Bacillota</taxon>
        <taxon>Bacilli</taxon>
        <taxon>Bacillales</taxon>
        <taxon>Thermoactinomycetaceae</taxon>
        <taxon>Thermoflavimicrobium</taxon>
    </lineage>
</organism>
<keyword evidence="1" id="KW-0472">Membrane</keyword>
<comment type="caution">
    <text evidence="2">The sequence shown here is derived from an EMBL/GenBank/DDBJ whole genome shotgun (WGS) entry which is preliminary data.</text>
</comment>
<evidence type="ECO:0000313" key="3">
    <source>
        <dbReference type="Proteomes" id="UP000251213"/>
    </source>
</evidence>
<accession>A0A364K4X4</accession>
<gene>
    <name evidence="2" type="ORF">DL897_08795</name>
</gene>
<dbReference type="AlphaFoldDB" id="A0A364K4X4"/>
<keyword evidence="3" id="KW-1185">Reference proteome</keyword>